<evidence type="ECO:0000313" key="3">
    <source>
        <dbReference type="Proteomes" id="UP000271603"/>
    </source>
</evidence>
<feature type="transmembrane region" description="Helical" evidence="1">
    <location>
        <begin position="37"/>
        <end position="54"/>
    </location>
</feature>
<evidence type="ECO:0000313" key="2">
    <source>
        <dbReference type="EMBL" id="VEA71324.1"/>
    </source>
</evidence>
<keyword evidence="1" id="KW-0812">Transmembrane</keyword>
<gene>
    <name evidence="2" type="primary">actP_2</name>
    <name evidence="2" type="ORF">NCTC9419_02875</name>
</gene>
<accession>A0A3S4GCI2</accession>
<protein>
    <submittedName>
        <fullName evidence="2">Acetate transporter ActP</fullName>
    </submittedName>
</protein>
<dbReference type="EMBL" id="LR134155">
    <property type="protein sequence ID" value="VEA71324.1"/>
    <property type="molecule type" value="Genomic_DNA"/>
</dbReference>
<feature type="transmembrane region" description="Helical" evidence="1">
    <location>
        <begin position="6"/>
        <end position="25"/>
    </location>
</feature>
<organism evidence="2 3">
    <name type="scientific">Serratia rubidaea</name>
    <name type="common">Serratia marinorubra</name>
    <dbReference type="NCBI Taxonomy" id="61652"/>
    <lineage>
        <taxon>Bacteria</taxon>
        <taxon>Pseudomonadati</taxon>
        <taxon>Pseudomonadota</taxon>
        <taxon>Gammaproteobacteria</taxon>
        <taxon>Enterobacterales</taxon>
        <taxon>Yersiniaceae</taxon>
        <taxon>Serratia</taxon>
    </lineage>
</organism>
<sequence>MVGGWLGLLTAVILMILGPTIWVEILGHEKAIYPYEYPALFSMIVAFIGTWLFSVTDSSLTGQQERERFRSQFVRSQTGLGISQGSSH</sequence>
<name>A0A3S4GCI2_SERRU</name>
<evidence type="ECO:0000256" key="1">
    <source>
        <dbReference type="SAM" id="Phobius"/>
    </source>
</evidence>
<keyword evidence="1" id="KW-0472">Membrane</keyword>
<keyword evidence="1" id="KW-1133">Transmembrane helix</keyword>
<dbReference type="AlphaFoldDB" id="A0A3S4GCI2"/>
<proteinExistence type="predicted"/>
<dbReference type="Proteomes" id="UP000271603">
    <property type="component" value="Chromosome"/>
</dbReference>
<reference evidence="2 3" key="1">
    <citation type="submission" date="2018-12" db="EMBL/GenBank/DDBJ databases">
        <authorList>
            <consortium name="Pathogen Informatics"/>
        </authorList>
    </citation>
    <scope>NUCLEOTIDE SEQUENCE [LARGE SCALE GENOMIC DNA]</scope>
    <source>
        <strain evidence="2 3">NCTC9419</strain>
    </source>
</reference>